<feature type="compositionally biased region" description="Basic and acidic residues" evidence="1">
    <location>
        <begin position="49"/>
        <end position="83"/>
    </location>
</feature>
<proteinExistence type="predicted"/>
<name>A0A8J4F508_9CHLO</name>
<sequence>AAGEANATAPAGPWRPPRVLGLSAAGGGGAAATTSAAGSAGAPSWERTASVERDVGSRRRPEPHELERDRRDRVRDSAADNEPRVGAAGGGGGAGGARSSGAQGGPFATAAEDVADRD</sequence>
<feature type="compositionally biased region" description="Low complexity" evidence="1">
    <location>
        <begin position="31"/>
        <end position="42"/>
    </location>
</feature>
<evidence type="ECO:0000313" key="2">
    <source>
        <dbReference type="EMBL" id="GIL60405.1"/>
    </source>
</evidence>
<dbReference type="Proteomes" id="UP000747399">
    <property type="component" value="Unassembled WGS sequence"/>
</dbReference>
<organism evidence="2 3">
    <name type="scientific">Volvox africanus</name>
    <dbReference type="NCBI Taxonomy" id="51714"/>
    <lineage>
        <taxon>Eukaryota</taxon>
        <taxon>Viridiplantae</taxon>
        <taxon>Chlorophyta</taxon>
        <taxon>core chlorophytes</taxon>
        <taxon>Chlorophyceae</taxon>
        <taxon>CS clade</taxon>
        <taxon>Chlamydomonadales</taxon>
        <taxon>Volvocaceae</taxon>
        <taxon>Volvox</taxon>
    </lineage>
</organism>
<reference evidence="2" key="1">
    <citation type="journal article" date="2021" name="Proc. Natl. Acad. Sci. U.S.A.">
        <title>Three genomes in the algal genus Volvox reveal the fate of a haploid sex-determining region after a transition to homothallism.</title>
        <authorList>
            <person name="Yamamoto K."/>
            <person name="Hamaji T."/>
            <person name="Kawai-Toyooka H."/>
            <person name="Matsuzaki R."/>
            <person name="Takahashi F."/>
            <person name="Nishimura Y."/>
            <person name="Kawachi M."/>
            <person name="Noguchi H."/>
            <person name="Minakuchi Y."/>
            <person name="Umen J.G."/>
            <person name="Toyoda A."/>
            <person name="Nozaki H."/>
        </authorList>
    </citation>
    <scope>NUCLEOTIDE SEQUENCE</scope>
    <source>
        <strain evidence="2">NIES-3780</strain>
    </source>
</reference>
<keyword evidence="3" id="KW-1185">Reference proteome</keyword>
<comment type="caution">
    <text evidence="2">The sequence shown here is derived from an EMBL/GenBank/DDBJ whole genome shotgun (WGS) entry which is preliminary data.</text>
</comment>
<feature type="non-terminal residue" evidence="2">
    <location>
        <position position="1"/>
    </location>
</feature>
<dbReference type="AlphaFoldDB" id="A0A8J4F508"/>
<dbReference type="EMBL" id="BNCO01000039">
    <property type="protein sequence ID" value="GIL60405.1"/>
    <property type="molecule type" value="Genomic_DNA"/>
</dbReference>
<feature type="region of interest" description="Disordered" evidence="1">
    <location>
        <begin position="1"/>
        <end position="118"/>
    </location>
</feature>
<protein>
    <submittedName>
        <fullName evidence="2">Uncharacterized protein</fullName>
    </submittedName>
</protein>
<accession>A0A8J4F508</accession>
<feature type="compositionally biased region" description="Gly residues" evidence="1">
    <location>
        <begin position="87"/>
        <end position="104"/>
    </location>
</feature>
<feature type="compositionally biased region" description="Low complexity" evidence="1">
    <location>
        <begin position="1"/>
        <end position="12"/>
    </location>
</feature>
<evidence type="ECO:0000256" key="1">
    <source>
        <dbReference type="SAM" id="MobiDB-lite"/>
    </source>
</evidence>
<gene>
    <name evidence="2" type="ORF">Vafri_14853</name>
</gene>
<feature type="non-terminal residue" evidence="2">
    <location>
        <position position="118"/>
    </location>
</feature>
<evidence type="ECO:0000313" key="3">
    <source>
        <dbReference type="Proteomes" id="UP000747399"/>
    </source>
</evidence>